<evidence type="ECO:0000256" key="1">
    <source>
        <dbReference type="ARBA" id="ARBA00001946"/>
    </source>
</evidence>
<evidence type="ECO:0000256" key="9">
    <source>
        <dbReference type="ARBA" id="ARBA00023299"/>
    </source>
</evidence>
<dbReference type="Gene3D" id="3.40.50.1000">
    <property type="entry name" value="HAD superfamily/HAD-like"/>
    <property type="match status" value="1"/>
</dbReference>
<dbReference type="PANTHER" id="PTHR43344:SF2">
    <property type="entry name" value="PHOSPHOSERINE PHOSPHATASE"/>
    <property type="match status" value="1"/>
</dbReference>
<keyword evidence="9" id="KW-0718">Serine biosynthesis</keyword>
<dbReference type="AlphaFoldDB" id="A0A292PQK5"/>
<dbReference type="FunFam" id="3.40.50.1000:FF:000143">
    <property type="entry name" value="Phosphoserine phosphatase serb"/>
    <property type="match status" value="1"/>
</dbReference>
<name>A0A292PQK5_9PEZI</name>
<evidence type="ECO:0000256" key="4">
    <source>
        <dbReference type="ARBA" id="ARBA00012640"/>
    </source>
</evidence>
<dbReference type="NCBIfam" id="TIGR01488">
    <property type="entry name" value="HAD-SF-IB"/>
    <property type="match status" value="1"/>
</dbReference>
<organism evidence="12 13">
    <name type="scientific">Tuber aestivum</name>
    <name type="common">summer truffle</name>
    <dbReference type="NCBI Taxonomy" id="59557"/>
    <lineage>
        <taxon>Eukaryota</taxon>
        <taxon>Fungi</taxon>
        <taxon>Dikarya</taxon>
        <taxon>Ascomycota</taxon>
        <taxon>Pezizomycotina</taxon>
        <taxon>Pezizomycetes</taxon>
        <taxon>Pezizales</taxon>
        <taxon>Tuberaceae</taxon>
        <taxon>Tuber</taxon>
    </lineage>
</organism>
<dbReference type="InterPro" id="IPR004469">
    <property type="entry name" value="PSP"/>
</dbReference>
<proteinExistence type="inferred from homology"/>
<dbReference type="GO" id="GO:0006564">
    <property type="term" value="P:L-serine biosynthetic process"/>
    <property type="evidence" value="ECO:0007669"/>
    <property type="project" value="UniProtKB-KW"/>
</dbReference>
<dbReference type="EMBL" id="LN891114">
    <property type="protein sequence ID" value="CUS08770.1"/>
    <property type="molecule type" value="Genomic_DNA"/>
</dbReference>
<keyword evidence="6" id="KW-0479">Metal-binding</keyword>
<evidence type="ECO:0000256" key="6">
    <source>
        <dbReference type="ARBA" id="ARBA00022723"/>
    </source>
</evidence>
<evidence type="ECO:0000256" key="11">
    <source>
        <dbReference type="PIRSR" id="PIRSR604469-1"/>
    </source>
</evidence>
<dbReference type="SFLD" id="SFLDG01136">
    <property type="entry name" value="C1.6:_Phosphoserine_Phosphatas"/>
    <property type="match status" value="1"/>
</dbReference>
<dbReference type="PANTHER" id="PTHR43344">
    <property type="entry name" value="PHOSPHOSERINE PHOSPHATASE"/>
    <property type="match status" value="1"/>
</dbReference>
<dbReference type="SFLD" id="SFLDF00029">
    <property type="entry name" value="phosphoserine_phosphatase"/>
    <property type="match status" value="1"/>
</dbReference>
<dbReference type="GO" id="GO:0000287">
    <property type="term" value="F:magnesium ion binding"/>
    <property type="evidence" value="ECO:0007669"/>
    <property type="project" value="TreeGrafter"/>
</dbReference>
<keyword evidence="7" id="KW-0378">Hydrolase</keyword>
<comment type="similarity">
    <text evidence="3">Belongs to the HAD-like hydrolase superfamily. SerB family.</text>
</comment>
<evidence type="ECO:0000256" key="8">
    <source>
        <dbReference type="ARBA" id="ARBA00022842"/>
    </source>
</evidence>
<evidence type="ECO:0000256" key="5">
    <source>
        <dbReference type="ARBA" id="ARBA00022605"/>
    </source>
</evidence>
<dbReference type="SFLD" id="SFLDG01137">
    <property type="entry name" value="C1.6.1:_Phosphoserine_Phosphat"/>
    <property type="match status" value="1"/>
</dbReference>
<dbReference type="InterPro" id="IPR036412">
    <property type="entry name" value="HAD-like_sf"/>
</dbReference>
<dbReference type="GO" id="GO:0036424">
    <property type="term" value="F:L-phosphoserine phosphatase activity"/>
    <property type="evidence" value="ECO:0007669"/>
    <property type="project" value="InterPro"/>
</dbReference>
<dbReference type="CDD" id="cd07500">
    <property type="entry name" value="HAD_PSP"/>
    <property type="match status" value="1"/>
</dbReference>
<dbReference type="UniPathway" id="UPA00135">
    <property type="reaction ID" value="UER00198"/>
</dbReference>
<reference evidence="12" key="1">
    <citation type="submission" date="2015-10" db="EMBL/GenBank/DDBJ databases">
        <authorList>
            <person name="Regsiter A."/>
            <person name="william w."/>
        </authorList>
    </citation>
    <scope>NUCLEOTIDE SEQUENCE</scope>
    <source>
        <strain evidence="12">Montdore</strain>
    </source>
</reference>
<dbReference type="GO" id="GO:0005737">
    <property type="term" value="C:cytoplasm"/>
    <property type="evidence" value="ECO:0007669"/>
    <property type="project" value="TreeGrafter"/>
</dbReference>
<dbReference type="Proteomes" id="UP001412239">
    <property type="component" value="Unassembled WGS sequence"/>
</dbReference>
<comment type="pathway">
    <text evidence="2">Amino-acid biosynthesis; L-serine biosynthesis; L-serine from 3-phospho-D-glycerate: step 3/3.</text>
</comment>
<dbReference type="NCBIfam" id="TIGR00338">
    <property type="entry name" value="serB"/>
    <property type="match status" value="1"/>
</dbReference>
<gene>
    <name evidence="12" type="ORF">GSTUAT00007135001</name>
</gene>
<keyword evidence="8" id="KW-0460">Magnesium</keyword>
<keyword evidence="5" id="KW-0028">Amino-acid biosynthesis</keyword>
<accession>A0A292PQK5</accession>
<evidence type="ECO:0000256" key="3">
    <source>
        <dbReference type="ARBA" id="ARBA00009184"/>
    </source>
</evidence>
<dbReference type="SFLD" id="SFLDS00003">
    <property type="entry name" value="Haloacid_Dehalogenase"/>
    <property type="match status" value="1"/>
</dbReference>
<protein>
    <recommendedName>
        <fullName evidence="4">phosphoserine phosphatase</fullName>
        <ecNumber evidence="4">3.1.3.3</ecNumber>
    </recommendedName>
    <alternativeName>
        <fullName evidence="10">O-phosphoserine phosphohydrolase</fullName>
    </alternativeName>
</protein>
<comment type="cofactor">
    <cofactor evidence="1">
        <name>Mg(2+)</name>
        <dbReference type="ChEBI" id="CHEBI:18420"/>
    </cofactor>
</comment>
<dbReference type="InterPro" id="IPR023214">
    <property type="entry name" value="HAD_sf"/>
</dbReference>
<dbReference type="EC" id="3.1.3.3" evidence="4"/>
<evidence type="ECO:0000313" key="13">
    <source>
        <dbReference type="Proteomes" id="UP001412239"/>
    </source>
</evidence>
<evidence type="ECO:0000256" key="2">
    <source>
        <dbReference type="ARBA" id="ARBA00005135"/>
    </source>
</evidence>
<feature type="active site" description="Nucleophile" evidence="11">
    <location>
        <position position="204"/>
    </location>
</feature>
<keyword evidence="13" id="KW-1185">Reference proteome</keyword>
<dbReference type="InterPro" id="IPR050582">
    <property type="entry name" value="HAD-like_SerB"/>
</dbReference>
<dbReference type="Pfam" id="PF00702">
    <property type="entry name" value="Hydrolase"/>
    <property type="match status" value="1"/>
</dbReference>
<feature type="active site" description="Proton donor" evidence="11">
    <location>
        <position position="206"/>
    </location>
</feature>
<sequence>MSRTEPHNTPPTAPRQGLTRATSYNAALHIRDLHGAPPTPNEDVTTPVEIITPEGKRVLIKNSGIVHTVSHTHCGPTESALQLVATLFYNPNQTLITADGEKIDVEKKYVNFGPYVSDMAMFEFIQTIDELLVPWKKWGTNHRCLDSAEHPKVMEISLSMPEMLQLSELRRHTSLWQFERKWNVELVLQENNIFRRYKRLAVFDMDSTLIEQEVIDEIAKFIRVEDQVSSITARAMNGEIDFTESLRQRVALLKGVPSTVFQDLKSIITFTPGVRELCRVLKRLGYKLAVLSGGFIPLAEYVKEQLDFDYAHANNLVVSEDGNFLTGDLSGPIVHAERKAVLLEEIAKDNGITLEQTVAVGDGANDLIMMKKAGVGIAFNAKPAVQLAAPTRLNSETMLDILYILGFTKEEIQALLAVTD</sequence>
<evidence type="ECO:0000256" key="10">
    <source>
        <dbReference type="ARBA" id="ARBA00031693"/>
    </source>
</evidence>
<dbReference type="SUPFAM" id="SSF56784">
    <property type="entry name" value="HAD-like"/>
    <property type="match status" value="1"/>
</dbReference>
<evidence type="ECO:0000313" key="12">
    <source>
        <dbReference type="EMBL" id="CUS08770.1"/>
    </source>
</evidence>
<evidence type="ECO:0000256" key="7">
    <source>
        <dbReference type="ARBA" id="ARBA00022801"/>
    </source>
</evidence>